<evidence type="ECO:0000256" key="6">
    <source>
        <dbReference type="SAM" id="MobiDB-lite"/>
    </source>
</evidence>
<comment type="caution">
    <text evidence="8">The sequence shown here is derived from an EMBL/GenBank/DDBJ whole genome shotgun (WGS) entry which is preliminary data.</text>
</comment>
<protein>
    <recommendedName>
        <fullName evidence="10">YihY family inner membrane protein</fullName>
    </recommendedName>
</protein>
<accession>A0ABP9E9N6</accession>
<dbReference type="PANTHER" id="PTHR30213:SF0">
    <property type="entry name" value="UPF0761 MEMBRANE PROTEIN YIHY"/>
    <property type="match status" value="1"/>
</dbReference>
<dbReference type="Proteomes" id="UP001500457">
    <property type="component" value="Unassembled WGS sequence"/>
</dbReference>
<feature type="region of interest" description="Disordered" evidence="6">
    <location>
        <begin position="325"/>
        <end position="352"/>
    </location>
</feature>
<dbReference type="Pfam" id="PF03631">
    <property type="entry name" value="Virul_fac_BrkB"/>
    <property type="match status" value="1"/>
</dbReference>
<dbReference type="PIRSF" id="PIRSF035875">
    <property type="entry name" value="RNase_BN"/>
    <property type="match status" value="1"/>
</dbReference>
<reference evidence="9" key="1">
    <citation type="journal article" date="2019" name="Int. J. Syst. Evol. Microbiol.">
        <title>The Global Catalogue of Microorganisms (GCM) 10K type strain sequencing project: providing services to taxonomists for standard genome sequencing and annotation.</title>
        <authorList>
            <consortium name="The Broad Institute Genomics Platform"/>
            <consortium name="The Broad Institute Genome Sequencing Center for Infectious Disease"/>
            <person name="Wu L."/>
            <person name="Ma J."/>
        </authorList>
    </citation>
    <scope>NUCLEOTIDE SEQUENCE [LARGE SCALE GENOMIC DNA]</scope>
    <source>
        <strain evidence="9">JCM 17983</strain>
    </source>
</reference>
<keyword evidence="9" id="KW-1185">Reference proteome</keyword>
<dbReference type="RefSeq" id="WP_274230480.1">
    <property type="nucleotide sequence ID" value="NZ_BAABHQ010000004.1"/>
</dbReference>
<organism evidence="8 9">
    <name type="scientific">Actinomycetospora straminea</name>
    <dbReference type="NCBI Taxonomy" id="663607"/>
    <lineage>
        <taxon>Bacteria</taxon>
        <taxon>Bacillati</taxon>
        <taxon>Actinomycetota</taxon>
        <taxon>Actinomycetes</taxon>
        <taxon>Pseudonocardiales</taxon>
        <taxon>Pseudonocardiaceae</taxon>
        <taxon>Actinomycetospora</taxon>
    </lineage>
</organism>
<feature type="transmembrane region" description="Helical" evidence="7">
    <location>
        <begin position="131"/>
        <end position="151"/>
    </location>
</feature>
<evidence type="ECO:0000256" key="7">
    <source>
        <dbReference type="SAM" id="Phobius"/>
    </source>
</evidence>
<dbReference type="EMBL" id="BAABHQ010000004">
    <property type="protein sequence ID" value="GAA4871947.1"/>
    <property type="molecule type" value="Genomic_DNA"/>
</dbReference>
<name>A0ABP9E9N6_9PSEU</name>
<evidence type="ECO:0000256" key="1">
    <source>
        <dbReference type="ARBA" id="ARBA00004651"/>
    </source>
</evidence>
<feature type="transmembrane region" description="Helical" evidence="7">
    <location>
        <begin position="218"/>
        <end position="238"/>
    </location>
</feature>
<keyword evidence="5 7" id="KW-0472">Membrane</keyword>
<sequence length="352" mass="36435">MSSVRAVPVTTDMDGDLLSADDAWHTARRIGLVTLLRDALMRFRFGDGFSHARGFALQLALAVVPLVIAGSGLATAVGAESVAQVVARTVVAVSPGAGDQLLADVVARGPAELPEEDGEVEDSPSENVGEIAVALGLITAFLAMTSAIAQLERGTNRIYGTERDRPFVRKYARAAVLTLTAGSALGVGLVLIIAGGPLGDAVEDVYRWGDVAETVFDVLRWPVGLAALVVAVTVLFRYAPRRHQPGLSWLALGAGLTVILWLAASGCVALYVAVSGDFSQTYGPLAGIMALLLWATVTGIALLLGVAVAAQLEGARAGIGDPLLRDDDADGIPDELQPEQPAETVAPDGGRA</sequence>
<dbReference type="InterPro" id="IPR017039">
    <property type="entry name" value="Virul_fac_BrkB"/>
</dbReference>
<feature type="transmembrane region" description="Helical" evidence="7">
    <location>
        <begin position="59"/>
        <end position="79"/>
    </location>
</feature>
<proteinExistence type="predicted"/>
<evidence type="ECO:0000256" key="3">
    <source>
        <dbReference type="ARBA" id="ARBA00022692"/>
    </source>
</evidence>
<evidence type="ECO:0008006" key="10">
    <source>
        <dbReference type="Google" id="ProtNLM"/>
    </source>
</evidence>
<feature type="transmembrane region" description="Helical" evidence="7">
    <location>
        <begin position="171"/>
        <end position="198"/>
    </location>
</feature>
<comment type="subcellular location">
    <subcellularLocation>
        <location evidence="1">Cell membrane</location>
        <topology evidence="1">Multi-pass membrane protein</topology>
    </subcellularLocation>
</comment>
<feature type="transmembrane region" description="Helical" evidence="7">
    <location>
        <begin position="285"/>
        <end position="310"/>
    </location>
</feature>
<evidence type="ECO:0000256" key="5">
    <source>
        <dbReference type="ARBA" id="ARBA00023136"/>
    </source>
</evidence>
<evidence type="ECO:0000256" key="2">
    <source>
        <dbReference type="ARBA" id="ARBA00022475"/>
    </source>
</evidence>
<feature type="transmembrane region" description="Helical" evidence="7">
    <location>
        <begin position="250"/>
        <end position="273"/>
    </location>
</feature>
<keyword evidence="3 7" id="KW-0812">Transmembrane</keyword>
<keyword evidence="4 7" id="KW-1133">Transmembrane helix</keyword>
<evidence type="ECO:0000313" key="9">
    <source>
        <dbReference type="Proteomes" id="UP001500457"/>
    </source>
</evidence>
<feature type="compositionally biased region" description="Acidic residues" evidence="6">
    <location>
        <begin position="327"/>
        <end position="337"/>
    </location>
</feature>
<keyword evidence="2" id="KW-1003">Cell membrane</keyword>
<evidence type="ECO:0000313" key="8">
    <source>
        <dbReference type="EMBL" id="GAA4871947.1"/>
    </source>
</evidence>
<dbReference type="PANTHER" id="PTHR30213">
    <property type="entry name" value="INNER MEMBRANE PROTEIN YHJD"/>
    <property type="match status" value="1"/>
</dbReference>
<evidence type="ECO:0000256" key="4">
    <source>
        <dbReference type="ARBA" id="ARBA00022989"/>
    </source>
</evidence>
<gene>
    <name evidence="8" type="ORF">GCM10023203_21880</name>
</gene>